<organism evidence="2">
    <name type="scientific">mine drainage metagenome</name>
    <dbReference type="NCBI Taxonomy" id="410659"/>
    <lineage>
        <taxon>unclassified sequences</taxon>
        <taxon>metagenomes</taxon>
        <taxon>ecological metagenomes</taxon>
    </lineage>
</organism>
<proteinExistence type="predicted"/>
<gene>
    <name evidence="2" type="ORF">GALL_358830</name>
</gene>
<keyword evidence="1" id="KW-0812">Transmembrane</keyword>
<accession>A0A1J5QFL9</accession>
<name>A0A1J5QFL9_9ZZZZ</name>
<reference evidence="2" key="1">
    <citation type="submission" date="2016-10" db="EMBL/GenBank/DDBJ databases">
        <title>Sequence of Gallionella enrichment culture.</title>
        <authorList>
            <person name="Poehlein A."/>
            <person name="Muehling M."/>
            <person name="Daniel R."/>
        </authorList>
    </citation>
    <scope>NUCLEOTIDE SEQUENCE</scope>
</reference>
<keyword evidence="1" id="KW-1133">Transmembrane helix</keyword>
<evidence type="ECO:0000256" key="1">
    <source>
        <dbReference type="SAM" id="Phobius"/>
    </source>
</evidence>
<feature type="transmembrane region" description="Helical" evidence="1">
    <location>
        <begin position="20"/>
        <end position="37"/>
    </location>
</feature>
<protein>
    <submittedName>
        <fullName evidence="2">Uncharacterized protein</fullName>
    </submittedName>
</protein>
<dbReference type="AlphaFoldDB" id="A0A1J5QFL9"/>
<evidence type="ECO:0000313" key="2">
    <source>
        <dbReference type="EMBL" id="OIQ82342.1"/>
    </source>
</evidence>
<keyword evidence="1" id="KW-0472">Membrane</keyword>
<sequence>MDFAIEHVESEAALMSPGDFMAYVGYGIAVAGFVAMIC</sequence>
<dbReference type="EMBL" id="MLJW01000816">
    <property type="protein sequence ID" value="OIQ82342.1"/>
    <property type="molecule type" value="Genomic_DNA"/>
</dbReference>
<comment type="caution">
    <text evidence="2">The sequence shown here is derived from an EMBL/GenBank/DDBJ whole genome shotgun (WGS) entry which is preliminary data.</text>
</comment>